<comment type="caution">
    <text evidence="1">The sequence shown here is derived from an EMBL/GenBank/DDBJ whole genome shotgun (WGS) entry which is preliminary data.</text>
</comment>
<dbReference type="EMBL" id="SCFV01000003">
    <property type="protein sequence ID" value="TRO19391.1"/>
    <property type="molecule type" value="Genomic_DNA"/>
</dbReference>
<organism evidence="1 2">
    <name type="scientific">Ectopseudomonas mendocina</name>
    <name type="common">Pseudomonas mendocina</name>
    <dbReference type="NCBI Taxonomy" id="300"/>
    <lineage>
        <taxon>Bacteria</taxon>
        <taxon>Pseudomonadati</taxon>
        <taxon>Pseudomonadota</taxon>
        <taxon>Gammaproteobacteria</taxon>
        <taxon>Pseudomonadales</taxon>
        <taxon>Pseudomonadaceae</taxon>
        <taxon>Ectopseudomonas</taxon>
    </lineage>
</organism>
<accession>A0ABD7RX96</accession>
<proteinExistence type="predicted"/>
<reference evidence="1 2" key="1">
    <citation type="submission" date="2019-01" db="EMBL/GenBank/DDBJ databases">
        <title>Whole genome shotgun sequencing of Pseudomonas spp. isolated by its ability to degrade furfural.</title>
        <authorList>
            <person name="Donoso R."/>
            <person name="Farkas C."/>
            <person name="Villegas P."/>
            <person name="Gonzales-Toro F."/>
            <person name="Guajardo-Parra M."/>
            <person name="Araya-Nail M."/>
            <person name="Morgante V."/>
            <person name="Perez-Pantoja D."/>
        </authorList>
    </citation>
    <scope>NUCLEOTIDE SEQUENCE [LARGE SCALE GENOMIC DNA]</scope>
    <source>
        <strain evidence="1 2">VN231</strain>
    </source>
</reference>
<sequence>MINGVLINGAPINAGSMGGGVGPVEVEPRPSILWRARVMLGGVDVSDLMIGTIRVEEERGAAALADCSMLLDPGPVNPLTYTGKSLSIHYVEWRDAAWVEYLLFSGWVIRPSFEPVQFIVDFECSDRVQDAVEALSVAEVDALAGGYWSPDLFEAPEGRSRWDYLQERLSTRAASLNRTAAGALVVTPWAATAPAFVFGEGVTMDGSLGWSPVDLSDCVNVVELEALQRFPRLRERHQPFAWEHPAVVGLSDIDGFCFWHTETTELPDIQMIEEGSEGAGYQSILNAAWRRLPLTTTDGQNTGSFCDPQFAWVNNYGDLLLGGSWTSARRWVQPITENYRIRVEAPQSVADAGEVIRRDRVAVDSSDSERADTWGEEAWTAPAMDATQDALGDWVVDLREHGRWQQALTCAVAIQRVQILLAHRGNRLSWQVPTSDAMGVTLAHTLRVEDQNVICEAPVWMLVHELSFDEQTALTTIVQGVSQGGGVIDDPITVPPAPPSTPVGDVPLLIQLPTQLGGKVDSPPYDEALDGFAGNYPTILEPYPRRFQITAPEIPADHQDEYEAEAMVTYRVAVPNDRLEFL</sequence>
<evidence type="ECO:0000313" key="2">
    <source>
        <dbReference type="Proteomes" id="UP000317327"/>
    </source>
</evidence>
<gene>
    <name evidence="1" type="ORF">EQ836_07650</name>
</gene>
<dbReference type="RefSeq" id="WP_143500934.1">
    <property type="nucleotide sequence ID" value="NZ_SCFV01000003.1"/>
</dbReference>
<evidence type="ECO:0000313" key="1">
    <source>
        <dbReference type="EMBL" id="TRO19391.1"/>
    </source>
</evidence>
<protein>
    <submittedName>
        <fullName evidence="1">Uncharacterized protein</fullName>
    </submittedName>
</protein>
<dbReference type="Proteomes" id="UP000317327">
    <property type="component" value="Unassembled WGS sequence"/>
</dbReference>
<name>A0ABD7RX96_ECTME</name>
<dbReference type="AlphaFoldDB" id="A0ABD7RX96"/>